<dbReference type="Proteomes" id="UP000029585">
    <property type="component" value="Unassembled WGS sequence"/>
</dbReference>
<dbReference type="Pfam" id="PF12706">
    <property type="entry name" value="Lactamase_B_2"/>
    <property type="match status" value="1"/>
</dbReference>
<dbReference type="SUPFAM" id="SSF75217">
    <property type="entry name" value="alpha/beta knot"/>
    <property type="match status" value="1"/>
</dbReference>
<comment type="caution">
    <text evidence="4">The sequence shown here is derived from an EMBL/GenBank/DDBJ whole genome shotgun (WGS) entry which is preliminary data.</text>
</comment>
<keyword evidence="2" id="KW-0963">Cytoplasm</keyword>
<keyword evidence="2" id="KW-0808">Transferase</keyword>
<dbReference type="EC" id="2.1.1.177" evidence="2"/>
<evidence type="ECO:0000313" key="5">
    <source>
        <dbReference type="Proteomes" id="UP000029585"/>
    </source>
</evidence>
<dbReference type="GO" id="GO:0070038">
    <property type="term" value="F:rRNA (pseudouridine-N3-)-methyltransferase activity"/>
    <property type="evidence" value="ECO:0007669"/>
    <property type="project" value="UniProtKB-UniRule"/>
</dbReference>
<dbReference type="PANTHER" id="PTHR47619">
    <property type="entry name" value="METALLO-HYDROLASE YYCJ-RELATED"/>
    <property type="match status" value="1"/>
</dbReference>
<dbReference type="InterPro" id="IPR029028">
    <property type="entry name" value="Alpha/beta_knot_MTases"/>
</dbReference>
<dbReference type="SMART" id="SM00849">
    <property type="entry name" value="Lactamase_B"/>
    <property type="match status" value="1"/>
</dbReference>
<dbReference type="PANTHER" id="PTHR47619:SF1">
    <property type="entry name" value="EXODEOXYRIBONUCLEASE WALJ"/>
    <property type="match status" value="1"/>
</dbReference>
<dbReference type="SUPFAM" id="SSF56281">
    <property type="entry name" value="Metallo-hydrolase/oxidoreductase"/>
    <property type="match status" value="1"/>
</dbReference>
<keyword evidence="2" id="KW-0949">S-adenosyl-L-methionine</keyword>
<keyword evidence="1 2" id="KW-0698">rRNA processing</keyword>
<evidence type="ECO:0000256" key="1">
    <source>
        <dbReference type="ARBA" id="ARBA00022552"/>
    </source>
</evidence>
<dbReference type="HAMAP" id="MF_00658">
    <property type="entry name" value="23SrRNA_methyltr_H"/>
    <property type="match status" value="1"/>
</dbReference>
<gene>
    <name evidence="2" type="primary">rlmH</name>
    <name evidence="4" type="ORF">HMPREF9460_02457</name>
</gene>
<accession>A0A096B643</accession>
<feature type="domain" description="Metallo-beta-lactamase" evidence="3">
    <location>
        <begin position="12"/>
        <end position="180"/>
    </location>
</feature>
<dbReference type="InterPro" id="IPR052533">
    <property type="entry name" value="WalJ/YycJ-like"/>
</dbReference>
<keyword evidence="5" id="KW-1185">Reference proteome</keyword>
<reference evidence="4 5" key="1">
    <citation type="submission" date="2011-08" db="EMBL/GenBank/DDBJ databases">
        <title>The Genome Sequence of Clostridium orbiscindens 1_3_50AFAA.</title>
        <authorList>
            <consortium name="The Broad Institute Genome Sequencing Platform"/>
            <person name="Earl A."/>
            <person name="Ward D."/>
            <person name="Feldgarden M."/>
            <person name="Gevers D."/>
            <person name="Daigneault M."/>
            <person name="Strauss J."/>
            <person name="Allen-Vercoe E."/>
            <person name="Young S.K."/>
            <person name="Zeng Q."/>
            <person name="Gargeya S."/>
            <person name="Fitzgerald M."/>
            <person name="Haas B."/>
            <person name="Abouelleil A."/>
            <person name="Alvarado L."/>
            <person name="Arachchi H.M."/>
            <person name="Berlin A."/>
            <person name="Brown A."/>
            <person name="Chapman S.B."/>
            <person name="Chen Z."/>
            <person name="Dunbar C."/>
            <person name="Freedman E."/>
            <person name="Gearin G."/>
            <person name="Gellesch M."/>
            <person name="Goldberg J."/>
            <person name="Griggs A."/>
            <person name="Gujja S."/>
            <person name="Heiman D."/>
            <person name="Howarth C."/>
            <person name="Larson L."/>
            <person name="Lui A."/>
            <person name="MacDonald P.J.P."/>
            <person name="Montmayeur A."/>
            <person name="Murphy C."/>
            <person name="Neiman D."/>
            <person name="Pearson M."/>
            <person name="Priest M."/>
            <person name="Roberts A."/>
            <person name="Saif S."/>
            <person name="Shea T."/>
            <person name="Shenoy N."/>
            <person name="Sisk P."/>
            <person name="Stolte C."/>
            <person name="Sykes S."/>
            <person name="Wortman J."/>
            <person name="Nusbaum C."/>
            <person name="Birren B."/>
        </authorList>
    </citation>
    <scope>NUCLEOTIDE SEQUENCE [LARGE SCALE GENOMIC DNA]</scope>
    <source>
        <strain evidence="4 5">1_3_50AFAA</strain>
    </source>
</reference>
<dbReference type="HOGENOM" id="CLU_646734_0_0_9"/>
<dbReference type="CDD" id="cd18081">
    <property type="entry name" value="RlmH-like"/>
    <property type="match status" value="1"/>
</dbReference>
<comment type="function">
    <text evidence="2">Specifically methylates the pseudouridine at position 1915 (m3Psi1915) in 23S rRNA.</text>
</comment>
<dbReference type="Gene3D" id="3.60.15.10">
    <property type="entry name" value="Ribonuclease Z/Hydroxyacylglutathione hydrolase-like"/>
    <property type="match status" value="1"/>
</dbReference>
<dbReference type="eggNOG" id="COG1576">
    <property type="taxonomic scope" value="Bacteria"/>
</dbReference>
<evidence type="ECO:0000259" key="3">
    <source>
        <dbReference type="SMART" id="SM00849"/>
    </source>
</evidence>
<evidence type="ECO:0000256" key="2">
    <source>
        <dbReference type="HAMAP-Rule" id="MF_00658"/>
    </source>
</evidence>
<feature type="binding site" evidence="2">
    <location>
        <position position="373"/>
    </location>
    <ligand>
        <name>S-adenosyl-L-methionine</name>
        <dbReference type="ChEBI" id="CHEBI:59789"/>
    </ligand>
</feature>
<comment type="subcellular location">
    <subcellularLocation>
        <location evidence="2">Cytoplasm</location>
    </subcellularLocation>
</comment>
<name>A0A096B643_FLAPL</name>
<dbReference type="InterPro" id="IPR029026">
    <property type="entry name" value="tRNA_m1G_MTases_N"/>
</dbReference>
<dbReference type="GO" id="GO:0005737">
    <property type="term" value="C:cytoplasm"/>
    <property type="evidence" value="ECO:0007669"/>
    <property type="project" value="UniProtKB-SubCell"/>
</dbReference>
<comment type="catalytic activity">
    <reaction evidence="2">
        <text>pseudouridine(1915) in 23S rRNA + S-adenosyl-L-methionine = N(3)-methylpseudouridine(1915) in 23S rRNA + S-adenosyl-L-homocysteine + H(+)</text>
        <dbReference type="Rhea" id="RHEA:42752"/>
        <dbReference type="Rhea" id="RHEA-COMP:10221"/>
        <dbReference type="Rhea" id="RHEA-COMP:10222"/>
        <dbReference type="ChEBI" id="CHEBI:15378"/>
        <dbReference type="ChEBI" id="CHEBI:57856"/>
        <dbReference type="ChEBI" id="CHEBI:59789"/>
        <dbReference type="ChEBI" id="CHEBI:65314"/>
        <dbReference type="ChEBI" id="CHEBI:74486"/>
        <dbReference type="EC" id="2.1.1.177"/>
    </reaction>
</comment>
<feature type="binding site" evidence="2">
    <location>
        <position position="341"/>
    </location>
    <ligand>
        <name>S-adenosyl-L-methionine</name>
        <dbReference type="ChEBI" id="CHEBI:59789"/>
    </ligand>
</feature>
<sequence>MLELCTLASGSSGNSLLVTDGRTHVLVDAGISCRRICTGLKELGVEPTELAGVLITHEHSDHISGLTTLTKQLRLPVYASPGTGRQLCYRIAFLEELLRPVAPGEGFSIGGLAIESFPTSHDAAESVGYALSAGGRKAAVVTDLGYVTGAVLRGIRGADLLVAEANHDVEWVQSGPYPYHLKARILGDRGHLSNEAGAELAWTAVEGGARTVVLAHLSHENNTPARAHEVVRGVLERRGAAVGRDVALEVAPPQREEPEVHGMKGIRVQLICVGKMREKFYIDAAAEYVKRLSAYCKLQVVELPEERLPSNPSQAQIDAALEKEAAAIRAKLAPGASLVALCVEGRMRSSEELSGLLSDWSSRGGSSLSFLIGGSYGLHASLKAEAWARLSMSPMTFPHHLARVMLLEQLYRSFKIDEGSSYHK</sequence>
<keyword evidence="2" id="KW-0489">Methyltransferase</keyword>
<organism evidence="4 5">
    <name type="scientific">Flavonifractor plautii 1_3_50AFAA</name>
    <dbReference type="NCBI Taxonomy" id="742738"/>
    <lineage>
        <taxon>Bacteria</taxon>
        <taxon>Bacillati</taxon>
        <taxon>Bacillota</taxon>
        <taxon>Clostridia</taxon>
        <taxon>Eubacteriales</taxon>
        <taxon>Oscillospiraceae</taxon>
        <taxon>Flavonifractor</taxon>
    </lineage>
</organism>
<protein>
    <recommendedName>
        <fullName evidence="2">Ribosomal RNA large subunit methyltransferase H</fullName>
        <ecNumber evidence="2">2.1.1.177</ecNumber>
    </recommendedName>
    <alternativeName>
        <fullName evidence="2">23S rRNA (pseudouridine1915-N3)-methyltransferase</fullName>
    </alternativeName>
    <alternativeName>
        <fullName evidence="2">23S rRNA m3Psi1915 methyltransferase</fullName>
    </alternativeName>
    <alternativeName>
        <fullName evidence="2">rRNA (pseudouridine-N3-)-methyltransferase RlmH</fullName>
    </alternativeName>
</protein>
<dbReference type="EMBL" id="ADLO01000078">
    <property type="protein sequence ID" value="KGF54853.1"/>
    <property type="molecule type" value="Genomic_DNA"/>
</dbReference>
<evidence type="ECO:0000313" key="4">
    <source>
        <dbReference type="EMBL" id="KGF54853.1"/>
    </source>
</evidence>
<dbReference type="InterPro" id="IPR003742">
    <property type="entry name" value="RlmH-like"/>
</dbReference>
<dbReference type="InterPro" id="IPR001279">
    <property type="entry name" value="Metallo-B-lactamas"/>
</dbReference>
<comment type="subunit">
    <text evidence="2">Homodimer.</text>
</comment>
<proteinExistence type="inferred from homology"/>
<dbReference type="AlphaFoldDB" id="A0A096B643"/>
<dbReference type="eggNOG" id="COG1235">
    <property type="taxonomic scope" value="Bacteria"/>
</dbReference>
<dbReference type="PATRIC" id="fig|742738.3.peg.2528"/>
<dbReference type="Gene3D" id="3.40.1280.10">
    <property type="match status" value="1"/>
</dbReference>
<comment type="similarity">
    <text evidence="2">Belongs to the RNA methyltransferase RlmH family.</text>
</comment>
<dbReference type="Pfam" id="PF02590">
    <property type="entry name" value="SPOUT_MTase"/>
    <property type="match status" value="1"/>
</dbReference>
<feature type="binding site" evidence="2">
    <location>
        <begin position="392"/>
        <end position="397"/>
    </location>
    <ligand>
        <name>S-adenosyl-L-methionine</name>
        <dbReference type="ChEBI" id="CHEBI:59789"/>
    </ligand>
</feature>
<dbReference type="InterPro" id="IPR036866">
    <property type="entry name" value="RibonucZ/Hydroxyglut_hydro"/>
</dbReference>